<organism evidence="7 8">
    <name type="scientific">Roseococcus pinisoli</name>
    <dbReference type="NCBI Taxonomy" id="2835040"/>
    <lineage>
        <taxon>Bacteria</taxon>
        <taxon>Pseudomonadati</taxon>
        <taxon>Pseudomonadota</taxon>
        <taxon>Alphaproteobacteria</taxon>
        <taxon>Acetobacterales</taxon>
        <taxon>Roseomonadaceae</taxon>
        <taxon>Roseococcus</taxon>
    </lineage>
</organism>
<keyword evidence="8" id="KW-1185">Reference proteome</keyword>
<evidence type="ECO:0000256" key="4">
    <source>
        <dbReference type="ARBA" id="ARBA00022989"/>
    </source>
</evidence>
<name>A0ABS5QH19_9PROT</name>
<comment type="similarity">
    <text evidence="2">Belongs to the autoinducer-2 exporter (AI-2E) (TC 2.A.86) family.</text>
</comment>
<comment type="caution">
    <text evidence="7">The sequence shown here is derived from an EMBL/GenBank/DDBJ whole genome shotgun (WGS) entry which is preliminary data.</text>
</comment>
<gene>
    <name evidence="7" type="ORF">KHU32_18675</name>
</gene>
<evidence type="ECO:0000256" key="2">
    <source>
        <dbReference type="ARBA" id="ARBA00009773"/>
    </source>
</evidence>
<protein>
    <submittedName>
        <fullName evidence="7">AI-2E family transporter</fullName>
    </submittedName>
</protein>
<keyword evidence="3 6" id="KW-0812">Transmembrane</keyword>
<evidence type="ECO:0000256" key="5">
    <source>
        <dbReference type="ARBA" id="ARBA00023136"/>
    </source>
</evidence>
<dbReference type="Pfam" id="PF01594">
    <property type="entry name" value="AI-2E_transport"/>
    <property type="match status" value="1"/>
</dbReference>
<feature type="transmembrane region" description="Helical" evidence="6">
    <location>
        <begin position="195"/>
        <end position="217"/>
    </location>
</feature>
<feature type="transmembrane region" description="Helical" evidence="6">
    <location>
        <begin position="56"/>
        <end position="76"/>
    </location>
</feature>
<dbReference type="PANTHER" id="PTHR21716:SF62">
    <property type="entry name" value="TRANSPORT PROTEIN YDBI-RELATED"/>
    <property type="match status" value="1"/>
</dbReference>
<evidence type="ECO:0000256" key="6">
    <source>
        <dbReference type="SAM" id="Phobius"/>
    </source>
</evidence>
<reference evidence="7 8" key="1">
    <citation type="submission" date="2021-05" db="EMBL/GenBank/DDBJ databases">
        <title>Roseococcus sp. XZZS9, whole genome shotgun sequencing project.</title>
        <authorList>
            <person name="Zhao G."/>
            <person name="Shen L."/>
        </authorList>
    </citation>
    <scope>NUCLEOTIDE SEQUENCE [LARGE SCALE GENOMIC DNA]</scope>
    <source>
        <strain evidence="7 8">XZZS9</strain>
    </source>
</reference>
<keyword evidence="5 6" id="KW-0472">Membrane</keyword>
<feature type="transmembrane region" description="Helical" evidence="6">
    <location>
        <begin position="298"/>
        <end position="323"/>
    </location>
</feature>
<feature type="transmembrane region" description="Helical" evidence="6">
    <location>
        <begin position="258"/>
        <end position="277"/>
    </location>
</feature>
<dbReference type="InterPro" id="IPR002549">
    <property type="entry name" value="AI-2E-like"/>
</dbReference>
<feature type="transmembrane region" description="Helical" evidence="6">
    <location>
        <begin position="224"/>
        <end position="252"/>
    </location>
</feature>
<dbReference type="RefSeq" id="WP_213671686.1">
    <property type="nucleotide sequence ID" value="NZ_JAHCDA010000004.1"/>
</dbReference>
<dbReference type="Proteomes" id="UP000766336">
    <property type="component" value="Unassembled WGS sequence"/>
</dbReference>
<dbReference type="EMBL" id="JAHCDA010000004">
    <property type="protein sequence ID" value="MBS7812980.1"/>
    <property type="molecule type" value="Genomic_DNA"/>
</dbReference>
<evidence type="ECO:0000313" key="8">
    <source>
        <dbReference type="Proteomes" id="UP000766336"/>
    </source>
</evidence>
<evidence type="ECO:0000313" key="7">
    <source>
        <dbReference type="EMBL" id="MBS7812980.1"/>
    </source>
</evidence>
<accession>A0ABS5QH19</accession>
<proteinExistence type="inferred from homology"/>
<evidence type="ECO:0000256" key="1">
    <source>
        <dbReference type="ARBA" id="ARBA00004141"/>
    </source>
</evidence>
<evidence type="ECO:0000256" key="3">
    <source>
        <dbReference type="ARBA" id="ARBA00022692"/>
    </source>
</evidence>
<comment type="subcellular location">
    <subcellularLocation>
        <location evidence="1">Membrane</location>
        <topology evidence="1">Multi-pass membrane protein</topology>
    </subcellularLocation>
</comment>
<sequence>MSRTLLSALILLGTLLLLFILTPGVLLVLFAGVLLAVAIRAVAVPLAARLGLGEGWGVMIVSLLAVLMAGFAFWFASDAISSQAESFRQQLPELVQRVQERLSQYSWGRWVIEQIDPRRLVPSGQTASTAATYAFSGLGGLLGGLGDVVLILLLGLYLASDPAPYRKAALALVAPPGRPRLLAVMDQGGQALRGWLLGQLFSMVVTGTFIGLGLWALGVQMAGLLALIAAVFGFIPYIGPLISVVPSLLVALGQDPSLVPWVIGLFVVSLTVEGNILTPMVQRQTAHLPPAYLLGAQALMGSGFGLIGVILAAPLAALTMAAVKVGYVEGWVEAEGPLRAPEGSPAAKAATAPEGRG</sequence>
<feature type="transmembrane region" description="Helical" evidence="6">
    <location>
        <begin position="133"/>
        <end position="158"/>
    </location>
</feature>
<dbReference type="PANTHER" id="PTHR21716">
    <property type="entry name" value="TRANSMEMBRANE PROTEIN"/>
    <property type="match status" value="1"/>
</dbReference>
<keyword evidence="4 6" id="KW-1133">Transmembrane helix</keyword>